<gene>
    <name evidence="2" type="ORF">BDV96DRAFT_642183</name>
</gene>
<organism evidence="2 3">
    <name type="scientific">Lophiotrema nucula</name>
    <dbReference type="NCBI Taxonomy" id="690887"/>
    <lineage>
        <taxon>Eukaryota</taxon>
        <taxon>Fungi</taxon>
        <taxon>Dikarya</taxon>
        <taxon>Ascomycota</taxon>
        <taxon>Pezizomycotina</taxon>
        <taxon>Dothideomycetes</taxon>
        <taxon>Pleosporomycetidae</taxon>
        <taxon>Pleosporales</taxon>
        <taxon>Lophiotremataceae</taxon>
        <taxon>Lophiotrema</taxon>
    </lineage>
</organism>
<reference evidence="2" key="1">
    <citation type="journal article" date="2020" name="Stud. Mycol.">
        <title>101 Dothideomycetes genomes: a test case for predicting lifestyles and emergence of pathogens.</title>
        <authorList>
            <person name="Haridas S."/>
            <person name="Albert R."/>
            <person name="Binder M."/>
            <person name="Bloem J."/>
            <person name="Labutti K."/>
            <person name="Salamov A."/>
            <person name="Andreopoulos B."/>
            <person name="Baker S."/>
            <person name="Barry K."/>
            <person name="Bills G."/>
            <person name="Bluhm B."/>
            <person name="Cannon C."/>
            <person name="Castanera R."/>
            <person name="Culley D."/>
            <person name="Daum C."/>
            <person name="Ezra D."/>
            <person name="Gonzalez J."/>
            <person name="Henrissat B."/>
            <person name="Kuo A."/>
            <person name="Liang C."/>
            <person name="Lipzen A."/>
            <person name="Lutzoni F."/>
            <person name="Magnuson J."/>
            <person name="Mondo S."/>
            <person name="Nolan M."/>
            <person name="Ohm R."/>
            <person name="Pangilinan J."/>
            <person name="Park H.-J."/>
            <person name="Ramirez L."/>
            <person name="Alfaro M."/>
            <person name="Sun H."/>
            <person name="Tritt A."/>
            <person name="Yoshinaga Y."/>
            <person name="Zwiers L.-H."/>
            <person name="Turgeon B."/>
            <person name="Goodwin S."/>
            <person name="Spatafora J."/>
            <person name="Crous P."/>
            <person name="Grigoriev I."/>
        </authorList>
    </citation>
    <scope>NUCLEOTIDE SEQUENCE</scope>
    <source>
        <strain evidence="2">CBS 627.86</strain>
    </source>
</reference>
<keyword evidence="3" id="KW-1185">Reference proteome</keyword>
<dbReference type="EMBL" id="ML977314">
    <property type="protein sequence ID" value="KAF2120351.1"/>
    <property type="molecule type" value="Genomic_DNA"/>
</dbReference>
<feature type="chain" id="PRO_5025392652" evidence="1">
    <location>
        <begin position="20"/>
        <end position="264"/>
    </location>
</feature>
<dbReference type="OrthoDB" id="3722602at2759"/>
<feature type="signal peptide" evidence="1">
    <location>
        <begin position="1"/>
        <end position="19"/>
    </location>
</feature>
<name>A0A6A5ZQ07_9PLEO</name>
<dbReference type="AlphaFoldDB" id="A0A6A5ZQ07"/>
<evidence type="ECO:0000313" key="3">
    <source>
        <dbReference type="Proteomes" id="UP000799770"/>
    </source>
</evidence>
<dbReference type="Proteomes" id="UP000799770">
    <property type="component" value="Unassembled WGS sequence"/>
</dbReference>
<proteinExistence type="predicted"/>
<sequence length="264" mass="30425">MKHFAFLFGLILLFALAVALPAEPNAERDEFYHLRALEKYVQSQQLDNTTISIEKRGLGDNPRLTLSMGGNKQHMGDYNEEVIFKFVHEALDEFCPVSQCDRRLAPEECCRNYNPRDQNYKYGTVYKDQNGNYATNAHIKLSLSHGKVRNNKELRDLMFMTVAETYKREIGANCYQETWKDKTKTTFCNIGEAVDLQVGEYRVHTYLKFNGVTASGSAKCENWKTGIKEGFGLYKDHYYQLNNGVSFATDLFCCDEQYKNCDII</sequence>
<protein>
    <submittedName>
        <fullName evidence="2">Uncharacterized protein</fullName>
    </submittedName>
</protein>
<keyword evidence="1" id="KW-0732">Signal</keyword>
<evidence type="ECO:0000256" key="1">
    <source>
        <dbReference type="SAM" id="SignalP"/>
    </source>
</evidence>
<accession>A0A6A5ZQ07</accession>
<evidence type="ECO:0000313" key="2">
    <source>
        <dbReference type="EMBL" id="KAF2120351.1"/>
    </source>
</evidence>